<dbReference type="Pfam" id="PF00733">
    <property type="entry name" value="Asn_synthase"/>
    <property type="match status" value="1"/>
</dbReference>
<protein>
    <recommendedName>
        <fullName evidence="3">asparagine synthase (glutamine-hydrolyzing)</fullName>
        <ecNumber evidence="3">6.3.5.4</ecNumber>
    </recommendedName>
</protein>
<dbReference type="PANTHER" id="PTHR43284">
    <property type="entry name" value="ASPARAGINE SYNTHETASE (GLUTAMINE-HYDROLYZING)"/>
    <property type="match status" value="1"/>
</dbReference>
<dbReference type="CDD" id="cd01991">
    <property type="entry name" value="Asn_synthase_B_C"/>
    <property type="match status" value="1"/>
</dbReference>
<dbReference type="Proteomes" id="UP000199497">
    <property type="component" value="Unassembled WGS sequence"/>
</dbReference>
<dbReference type="PIRSF" id="PIRSF001589">
    <property type="entry name" value="Asn_synthetase_glu-h"/>
    <property type="match status" value="1"/>
</dbReference>
<dbReference type="RefSeq" id="WP_092604390.1">
    <property type="nucleotide sequence ID" value="NZ_FNJR01000017.1"/>
</dbReference>
<feature type="site" description="Important for beta-aspartyl-AMP intermediate formation" evidence="11">
    <location>
        <position position="362"/>
    </location>
</feature>
<dbReference type="InterPro" id="IPR006426">
    <property type="entry name" value="Asn_synth_AEB"/>
</dbReference>
<evidence type="ECO:0000313" key="14">
    <source>
        <dbReference type="Proteomes" id="UP000199497"/>
    </source>
</evidence>
<dbReference type="GO" id="GO:0005524">
    <property type="term" value="F:ATP binding"/>
    <property type="evidence" value="ECO:0007669"/>
    <property type="project" value="UniProtKB-KW"/>
</dbReference>
<evidence type="ECO:0000256" key="3">
    <source>
        <dbReference type="ARBA" id="ARBA00012737"/>
    </source>
</evidence>
<evidence type="ECO:0000256" key="9">
    <source>
        <dbReference type="PIRSR" id="PIRSR001589-1"/>
    </source>
</evidence>
<dbReference type="SUPFAM" id="SSF52402">
    <property type="entry name" value="Adenine nucleotide alpha hydrolases-like"/>
    <property type="match status" value="1"/>
</dbReference>
<keyword evidence="4 10" id="KW-0547">Nucleotide-binding</keyword>
<comment type="similarity">
    <text evidence="2">Belongs to the asparagine synthetase family.</text>
</comment>
<gene>
    <name evidence="13" type="ORF">SAMN04487905_11748</name>
</gene>
<dbReference type="PROSITE" id="PS51278">
    <property type="entry name" value="GATASE_TYPE_2"/>
    <property type="match status" value="1"/>
</dbReference>
<evidence type="ECO:0000256" key="4">
    <source>
        <dbReference type="ARBA" id="ARBA00022741"/>
    </source>
</evidence>
<dbReference type="PANTHER" id="PTHR43284:SF1">
    <property type="entry name" value="ASPARAGINE SYNTHETASE"/>
    <property type="match status" value="1"/>
</dbReference>
<keyword evidence="9" id="KW-0028">Amino-acid biosynthesis</keyword>
<evidence type="ECO:0000256" key="2">
    <source>
        <dbReference type="ARBA" id="ARBA00005752"/>
    </source>
</evidence>
<keyword evidence="7 9" id="KW-0315">Glutamine amidotransferase</keyword>
<dbReference type="InterPro" id="IPR014729">
    <property type="entry name" value="Rossmann-like_a/b/a_fold"/>
</dbReference>
<dbReference type="InterPro" id="IPR001962">
    <property type="entry name" value="Asn_synthase"/>
</dbReference>
<keyword evidence="5 10" id="KW-0067">ATP-binding</keyword>
<evidence type="ECO:0000256" key="7">
    <source>
        <dbReference type="ARBA" id="ARBA00022962"/>
    </source>
</evidence>
<name>A0A1H0WXD5_9ACTN</name>
<dbReference type="NCBIfam" id="TIGR01536">
    <property type="entry name" value="asn_synth_AEB"/>
    <property type="match status" value="1"/>
</dbReference>
<sequence>MCRIYGHFGSALPSERIRLLSELQRHGGPDSQNFENTDEWVLGNNRLAIVDLDHGEQPYHLGNIIKVVFNGEIYNHRELRHRLAGMGYSFSDECDGSIIPALYHKYGLDFVEHLNGMFAIALMDMREDPQLVLATDEAGMKPLYYHWDESEETLSFSSELPALLAMPGTSRDLHPEGLDSYLSTKTPFGEQTMFADVRVLPRGATATFRPSEGLRVSRRSLPRSEYSFSSLQQAGETVRELLELETRRLTIGDVPVSAITSGGLDSSLVTAMLADDVPNLHSFNISYTGDWPFDERVYAREVAERVGTTYHQVESDPASFPDLINEVIWHLGQPNADPITVSTFLLFRSIHQNGFKVAVTGDAADEIFGGYGRMRQALWDGADWASNYVDSLAAVPARLRGQIYTEDYREYLKSRETTAQRLENRLLDFPGNRLEAITDLEVEERLPAYHLRRVDHLSMAHSVEARLPFCQPAVIGLARGLPDDYRIRGQEGKRALYAGARGRLPESVLNRPKQPFTLPITSMLTEGNRLLDFARDTLSSGELAATGQLDPTAVNGLIKRQIAHPSDETALSIWSLMVHQLWVKQFAHERTRHETVSREVV</sequence>
<comment type="catalytic activity">
    <reaction evidence="8">
        <text>L-aspartate + L-glutamine + ATP + H2O = L-asparagine + L-glutamate + AMP + diphosphate + H(+)</text>
        <dbReference type="Rhea" id="RHEA:12228"/>
        <dbReference type="ChEBI" id="CHEBI:15377"/>
        <dbReference type="ChEBI" id="CHEBI:15378"/>
        <dbReference type="ChEBI" id="CHEBI:29985"/>
        <dbReference type="ChEBI" id="CHEBI:29991"/>
        <dbReference type="ChEBI" id="CHEBI:30616"/>
        <dbReference type="ChEBI" id="CHEBI:33019"/>
        <dbReference type="ChEBI" id="CHEBI:58048"/>
        <dbReference type="ChEBI" id="CHEBI:58359"/>
        <dbReference type="ChEBI" id="CHEBI:456215"/>
        <dbReference type="EC" id="6.3.5.4"/>
    </reaction>
</comment>
<evidence type="ECO:0000256" key="11">
    <source>
        <dbReference type="PIRSR" id="PIRSR001589-3"/>
    </source>
</evidence>
<evidence type="ECO:0000313" key="13">
    <source>
        <dbReference type="EMBL" id="SDP95302.1"/>
    </source>
</evidence>
<dbReference type="SUPFAM" id="SSF56235">
    <property type="entry name" value="N-terminal nucleophile aminohydrolases (Ntn hydrolases)"/>
    <property type="match status" value="1"/>
</dbReference>
<evidence type="ECO:0000256" key="8">
    <source>
        <dbReference type="ARBA" id="ARBA00048741"/>
    </source>
</evidence>
<dbReference type="InterPro" id="IPR029055">
    <property type="entry name" value="Ntn_hydrolases_N"/>
</dbReference>
<dbReference type="GO" id="GO:0005829">
    <property type="term" value="C:cytosol"/>
    <property type="evidence" value="ECO:0007669"/>
    <property type="project" value="TreeGrafter"/>
</dbReference>
<reference evidence="14" key="1">
    <citation type="submission" date="2016-10" db="EMBL/GenBank/DDBJ databases">
        <authorList>
            <person name="Varghese N."/>
            <person name="Submissions S."/>
        </authorList>
    </citation>
    <scope>NUCLEOTIDE SEQUENCE [LARGE SCALE GENOMIC DNA]</scope>
    <source>
        <strain evidence="14">DSM 46732</strain>
    </source>
</reference>
<comment type="pathway">
    <text evidence="1">Amino-acid biosynthesis; L-asparagine biosynthesis; L-asparagine from L-aspartate (L-Gln route): step 1/1.</text>
</comment>
<organism evidence="13 14">
    <name type="scientific">Actinopolyspora xinjiangensis</name>
    <dbReference type="NCBI Taxonomy" id="405564"/>
    <lineage>
        <taxon>Bacteria</taxon>
        <taxon>Bacillati</taxon>
        <taxon>Actinomycetota</taxon>
        <taxon>Actinomycetes</taxon>
        <taxon>Actinopolysporales</taxon>
        <taxon>Actinopolysporaceae</taxon>
        <taxon>Actinopolyspora</taxon>
    </lineage>
</organism>
<dbReference type="InterPro" id="IPR017932">
    <property type="entry name" value="GATase_2_dom"/>
</dbReference>
<keyword evidence="6 9" id="KW-0061">Asparagine biosynthesis</keyword>
<dbReference type="InterPro" id="IPR033738">
    <property type="entry name" value="AsnB_N"/>
</dbReference>
<keyword evidence="14" id="KW-1185">Reference proteome</keyword>
<dbReference type="GO" id="GO:0004066">
    <property type="term" value="F:asparagine synthase (glutamine-hydrolyzing) activity"/>
    <property type="evidence" value="ECO:0007669"/>
    <property type="project" value="UniProtKB-EC"/>
</dbReference>
<feature type="binding site" evidence="10">
    <location>
        <position position="95"/>
    </location>
    <ligand>
        <name>L-glutamine</name>
        <dbReference type="ChEBI" id="CHEBI:58359"/>
    </ligand>
</feature>
<dbReference type="Pfam" id="PF13537">
    <property type="entry name" value="GATase_7"/>
    <property type="match status" value="1"/>
</dbReference>
<dbReference type="EMBL" id="FNJR01000017">
    <property type="protein sequence ID" value="SDP95302.1"/>
    <property type="molecule type" value="Genomic_DNA"/>
</dbReference>
<dbReference type="STRING" id="405564.SAMN04487905_11748"/>
<evidence type="ECO:0000256" key="10">
    <source>
        <dbReference type="PIRSR" id="PIRSR001589-2"/>
    </source>
</evidence>
<accession>A0A1H0WXD5</accession>
<proteinExistence type="inferred from homology"/>
<dbReference type="Gene3D" id="3.60.20.10">
    <property type="entry name" value="Glutamine Phosphoribosylpyrophosphate, subunit 1, domain 1"/>
    <property type="match status" value="1"/>
</dbReference>
<dbReference type="AlphaFoldDB" id="A0A1H0WXD5"/>
<evidence type="ECO:0000256" key="1">
    <source>
        <dbReference type="ARBA" id="ARBA00005187"/>
    </source>
</evidence>
<feature type="active site" description="For GATase activity" evidence="9">
    <location>
        <position position="2"/>
    </location>
</feature>
<evidence type="ECO:0000256" key="6">
    <source>
        <dbReference type="ARBA" id="ARBA00022888"/>
    </source>
</evidence>
<evidence type="ECO:0000256" key="5">
    <source>
        <dbReference type="ARBA" id="ARBA00022840"/>
    </source>
</evidence>
<feature type="binding site" evidence="10">
    <location>
        <position position="285"/>
    </location>
    <ligand>
        <name>ATP</name>
        <dbReference type="ChEBI" id="CHEBI:30616"/>
    </ligand>
</feature>
<dbReference type="InterPro" id="IPR051786">
    <property type="entry name" value="ASN_synthetase/amidase"/>
</dbReference>
<dbReference type="GO" id="GO:0006529">
    <property type="term" value="P:asparagine biosynthetic process"/>
    <property type="evidence" value="ECO:0007669"/>
    <property type="project" value="UniProtKB-KW"/>
</dbReference>
<evidence type="ECO:0000259" key="12">
    <source>
        <dbReference type="PROSITE" id="PS51278"/>
    </source>
</evidence>
<dbReference type="EC" id="6.3.5.4" evidence="3"/>
<dbReference type="OrthoDB" id="9763290at2"/>
<feature type="domain" description="Glutamine amidotransferase type-2" evidence="12">
    <location>
        <begin position="2"/>
        <end position="211"/>
    </location>
</feature>
<dbReference type="Gene3D" id="3.40.50.620">
    <property type="entry name" value="HUPs"/>
    <property type="match status" value="1"/>
</dbReference>
<dbReference type="CDD" id="cd00712">
    <property type="entry name" value="AsnB"/>
    <property type="match status" value="1"/>
</dbReference>